<sequence length="293" mass="32951">MPKRLLTRKLELSHPNLVCLYEVIDDTEDDQMFMVMEYVPLGEIMSWSPSTLKYLRNDRSAQVNGHFDENHASHYLVDILHGLAYLHIHHIAHRDLKPENILLDEAGHVKIADFGVSHLFNEDDNKGVPLDDRHSTGSPDEHLASMNEMGKLTKTEGTWCFWSHETKPFVHRPPPPLSPLQLLNHSYCDEAKHKRSQGPHGANLRSSERKVVSQRQIDKAISPKQALRKGFKDIGKALSSKFHQTDSPPYPHTSEPSSSSEEGDNVKLGGGKKGSKRKAEGKVENVKACCTCS</sequence>
<evidence type="ECO:0000256" key="1">
    <source>
        <dbReference type="ARBA" id="ARBA00022741"/>
    </source>
</evidence>
<dbReference type="SMART" id="SM00220">
    <property type="entry name" value="S_TKc"/>
    <property type="match status" value="1"/>
</dbReference>
<gene>
    <name evidence="5" type="ORF">TrCOL_g13876</name>
</gene>
<dbReference type="Gene3D" id="1.10.510.10">
    <property type="entry name" value="Transferase(Phosphotransferase) domain 1"/>
    <property type="match status" value="1"/>
</dbReference>
<dbReference type="PROSITE" id="PS00108">
    <property type="entry name" value="PROTEIN_KINASE_ST"/>
    <property type="match status" value="1"/>
</dbReference>
<dbReference type="PANTHER" id="PTHR24346:SF77">
    <property type="entry name" value="SERINE THREONINE PROTEIN KINASE"/>
    <property type="match status" value="1"/>
</dbReference>
<dbReference type="GO" id="GO:0035556">
    <property type="term" value="P:intracellular signal transduction"/>
    <property type="evidence" value="ECO:0007669"/>
    <property type="project" value="TreeGrafter"/>
</dbReference>
<feature type="region of interest" description="Disordered" evidence="3">
    <location>
        <begin position="241"/>
        <end position="285"/>
    </location>
</feature>
<dbReference type="GO" id="GO:0005524">
    <property type="term" value="F:ATP binding"/>
    <property type="evidence" value="ECO:0007669"/>
    <property type="project" value="UniProtKB-KW"/>
</dbReference>
<keyword evidence="1" id="KW-0547">Nucleotide-binding</keyword>
<name>A0A9W7GCB2_9STRA</name>
<dbReference type="Pfam" id="PF00069">
    <property type="entry name" value="Pkinase"/>
    <property type="match status" value="1"/>
</dbReference>
<proteinExistence type="predicted"/>
<evidence type="ECO:0000313" key="6">
    <source>
        <dbReference type="Proteomes" id="UP001165065"/>
    </source>
</evidence>
<evidence type="ECO:0000256" key="3">
    <source>
        <dbReference type="SAM" id="MobiDB-lite"/>
    </source>
</evidence>
<feature type="domain" description="Protein kinase" evidence="4">
    <location>
        <begin position="1"/>
        <end position="293"/>
    </location>
</feature>
<protein>
    <recommendedName>
        <fullName evidence="4">Protein kinase domain-containing protein</fullName>
    </recommendedName>
</protein>
<dbReference type="InterPro" id="IPR008271">
    <property type="entry name" value="Ser/Thr_kinase_AS"/>
</dbReference>
<dbReference type="Proteomes" id="UP001165065">
    <property type="component" value="Unassembled WGS sequence"/>
</dbReference>
<dbReference type="EMBL" id="BRYA01000116">
    <property type="protein sequence ID" value="GMI39992.1"/>
    <property type="molecule type" value="Genomic_DNA"/>
</dbReference>
<organism evidence="5 6">
    <name type="scientific">Triparma columacea</name>
    <dbReference type="NCBI Taxonomy" id="722753"/>
    <lineage>
        <taxon>Eukaryota</taxon>
        <taxon>Sar</taxon>
        <taxon>Stramenopiles</taxon>
        <taxon>Ochrophyta</taxon>
        <taxon>Bolidophyceae</taxon>
        <taxon>Parmales</taxon>
        <taxon>Triparmaceae</taxon>
        <taxon>Triparma</taxon>
    </lineage>
</organism>
<dbReference type="PANTHER" id="PTHR24346">
    <property type="entry name" value="MAP/MICROTUBULE AFFINITY-REGULATING KINASE"/>
    <property type="match status" value="1"/>
</dbReference>
<dbReference type="InterPro" id="IPR000719">
    <property type="entry name" value="Prot_kinase_dom"/>
</dbReference>
<evidence type="ECO:0000259" key="4">
    <source>
        <dbReference type="PROSITE" id="PS50011"/>
    </source>
</evidence>
<dbReference type="InterPro" id="IPR011009">
    <property type="entry name" value="Kinase-like_dom_sf"/>
</dbReference>
<dbReference type="GO" id="GO:0005737">
    <property type="term" value="C:cytoplasm"/>
    <property type="evidence" value="ECO:0007669"/>
    <property type="project" value="TreeGrafter"/>
</dbReference>
<dbReference type="Gene3D" id="3.30.200.20">
    <property type="entry name" value="Phosphorylase Kinase, domain 1"/>
    <property type="match status" value="1"/>
</dbReference>
<dbReference type="OrthoDB" id="68483at2759"/>
<comment type="caution">
    <text evidence="5">The sequence shown here is derived from an EMBL/GenBank/DDBJ whole genome shotgun (WGS) entry which is preliminary data.</text>
</comment>
<keyword evidence="6" id="KW-1185">Reference proteome</keyword>
<dbReference type="PROSITE" id="PS50011">
    <property type="entry name" value="PROTEIN_KINASE_DOM"/>
    <property type="match status" value="1"/>
</dbReference>
<evidence type="ECO:0000256" key="2">
    <source>
        <dbReference type="ARBA" id="ARBA00022840"/>
    </source>
</evidence>
<accession>A0A9W7GCB2</accession>
<keyword evidence="2" id="KW-0067">ATP-binding</keyword>
<reference evidence="6" key="1">
    <citation type="journal article" date="2023" name="Commun. Biol.">
        <title>Genome analysis of Parmales, the sister group of diatoms, reveals the evolutionary specialization of diatoms from phago-mixotrophs to photoautotrophs.</title>
        <authorList>
            <person name="Ban H."/>
            <person name="Sato S."/>
            <person name="Yoshikawa S."/>
            <person name="Yamada K."/>
            <person name="Nakamura Y."/>
            <person name="Ichinomiya M."/>
            <person name="Sato N."/>
            <person name="Blanc-Mathieu R."/>
            <person name="Endo H."/>
            <person name="Kuwata A."/>
            <person name="Ogata H."/>
        </authorList>
    </citation>
    <scope>NUCLEOTIDE SEQUENCE [LARGE SCALE GENOMIC DNA]</scope>
</reference>
<dbReference type="SUPFAM" id="SSF56112">
    <property type="entry name" value="Protein kinase-like (PK-like)"/>
    <property type="match status" value="1"/>
</dbReference>
<dbReference type="AlphaFoldDB" id="A0A9W7GCB2"/>
<feature type="region of interest" description="Disordered" evidence="3">
    <location>
        <begin position="191"/>
        <end position="228"/>
    </location>
</feature>
<evidence type="ECO:0000313" key="5">
    <source>
        <dbReference type="EMBL" id="GMI39992.1"/>
    </source>
</evidence>
<dbReference type="GO" id="GO:0004674">
    <property type="term" value="F:protein serine/threonine kinase activity"/>
    <property type="evidence" value="ECO:0007669"/>
    <property type="project" value="TreeGrafter"/>
</dbReference>